<dbReference type="EMBL" id="VUJX02000004">
    <property type="protein sequence ID" value="KAL0937649.1"/>
    <property type="molecule type" value="Genomic_DNA"/>
</dbReference>
<accession>A0ACC3Z0Q0</accession>
<keyword evidence="2" id="KW-1185">Reference proteome</keyword>
<proteinExistence type="predicted"/>
<evidence type="ECO:0000313" key="1">
    <source>
        <dbReference type="EMBL" id="KAL0937649.1"/>
    </source>
</evidence>
<evidence type="ECO:0000313" key="2">
    <source>
        <dbReference type="Proteomes" id="UP000805649"/>
    </source>
</evidence>
<name>A0ACC3Z0Q0_COLTU</name>
<organism evidence="1 2">
    <name type="scientific">Colletotrichum truncatum</name>
    <name type="common">Anthracnose fungus</name>
    <name type="synonym">Colletotrichum capsici</name>
    <dbReference type="NCBI Taxonomy" id="5467"/>
    <lineage>
        <taxon>Eukaryota</taxon>
        <taxon>Fungi</taxon>
        <taxon>Dikarya</taxon>
        <taxon>Ascomycota</taxon>
        <taxon>Pezizomycotina</taxon>
        <taxon>Sordariomycetes</taxon>
        <taxon>Hypocreomycetidae</taxon>
        <taxon>Glomerellales</taxon>
        <taxon>Glomerellaceae</taxon>
        <taxon>Colletotrichum</taxon>
        <taxon>Colletotrichum truncatum species complex</taxon>
    </lineage>
</organism>
<comment type="caution">
    <text evidence="1">The sequence shown here is derived from an EMBL/GenBank/DDBJ whole genome shotgun (WGS) entry which is preliminary data.</text>
</comment>
<reference evidence="1 2" key="1">
    <citation type="journal article" date="2020" name="Phytopathology">
        <title>Genome Sequence Resources of Colletotrichum truncatum, C. plurivorum, C. musicola, and C. sojae: Four Species Pathogenic to Soybean (Glycine max).</title>
        <authorList>
            <person name="Rogerio F."/>
            <person name="Boufleur T.R."/>
            <person name="Ciampi-Guillardi M."/>
            <person name="Sukno S.A."/>
            <person name="Thon M.R."/>
            <person name="Massola Junior N.S."/>
            <person name="Baroncelli R."/>
        </authorList>
    </citation>
    <scope>NUCLEOTIDE SEQUENCE [LARGE SCALE GENOMIC DNA]</scope>
    <source>
        <strain evidence="1 2">CMES1059</strain>
    </source>
</reference>
<gene>
    <name evidence="1" type="ORF">CTRU02_207380</name>
</gene>
<protein>
    <submittedName>
        <fullName evidence="1">Uncharacterized protein</fullName>
    </submittedName>
</protein>
<sequence length="322" mass="37204">MGEHIMHTKKANTFIPMMTERSIVSVRRFLGQMCREVRIQKASPPLIIFAIDLQHNMFVRSFDNRLALAPPNDPGAKVGRVLDCGTGSGIWAIEFAEDHPESEVAHNLLQVIGVDLSATVPAFTPPNVKFEVDDVEEPWIYSQKFDYIHSRMMTSSIGDWRTYLQRCYDNLNPGGYLELIEVDGTGYSTNDSLNKESATERCLDLWRQAAEILGHPFQDIRLFKDIMLEIGFEDIHVREEKWPSNPWPKDPKYKELGAWNFENFSANIEGFIMAPLTRALNWTKEECLVLAMEVRKEMRDPKVHYWMTIMSIYGRKPENKEE</sequence>
<dbReference type="Proteomes" id="UP000805649">
    <property type="component" value="Unassembled WGS sequence"/>
</dbReference>